<accession>A0A2A9D1R2</accession>
<protein>
    <submittedName>
        <fullName evidence="1">Uncharacterized protein</fullName>
    </submittedName>
</protein>
<proteinExistence type="predicted"/>
<organism evidence="1 2">
    <name type="scientific">Serinibacter salmoneus</name>
    <dbReference type="NCBI Taxonomy" id="556530"/>
    <lineage>
        <taxon>Bacteria</taxon>
        <taxon>Bacillati</taxon>
        <taxon>Actinomycetota</taxon>
        <taxon>Actinomycetes</taxon>
        <taxon>Micrococcales</taxon>
        <taxon>Beutenbergiaceae</taxon>
        <taxon>Serinibacter</taxon>
    </lineage>
</organism>
<name>A0A2A9D1R2_9MICO</name>
<dbReference type="Pfam" id="PF21853">
    <property type="entry name" value="DUF6912"/>
    <property type="match status" value="1"/>
</dbReference>
<dbReference type="EMBL" id="PDJD01000001">
    <property type="protein sequence ID" value="PFG20321.1"/>
    <property type="molecule type" value="Genomic_DNA"/>
</dbReference>
<dbReference type="Proteomes" id="UP000224915">
    <property type="component" value="Unassembled WGS sequence"/>
</dbReference>
<dbReference type="OrthoDB" id="3253180at2"/>
<dbReference type="AlphaFoldDB" id="A0A2A9D1R2"/>
<sequence>MRLYLPAVVADLAAPEISPRVASGVTTALTGALPEEDEEGLEHSAFLTAADLSALLLTAVDTGRPARRCVLAVDVAAPSWQAPPDDLAHLPSVLGILGPLPWQALVAIHLDEADVRDALDLMGHNEEAAWRELGERDLLWFDASERTVLAARTAAAGG</sequence>
<evidence type="ECO:0000313" key="1">
    <source>
        <dbReference type="EMBL" id="PFG20321.1"/>
    </source>
</evidence>
<gene>
    <name evidence="1" type="ORF">ATL40_1919</name>
</gene>
<reference evidence="1 2" key="1">
    <citation type="submission" date="2017-10" db="EMBL/GenBank/DDBJ databases">
        <title>Sequencing the genomes of 1000 actinobacteria strains.</title>
        <authorList>
            <person name="Klenk H.-P."/>
        </authorList>
    </citation>
    <scope>NUCLEOTIDE SEQUENCE [LARGE SCALE GENOMIC DNA]</scope>
    <source>
        <strain evidence="1 2">DSM 21801</strain>
    </source>
</reference>
<comment type="caution">
    <text evidence="1">The sequence shown here is derived from an EMBL/GenBank/DDBJ whole genome shotgun (WGS) entry which is preliminary data.</text>
</comment>
<dbReference type="InterPro" id="IPR054206">
    <property type="entry name" value="DUF6912"/>
</dbReference>
<keyword evidence="2" id="KW-1185">Reference proteome</keyword>
<evidence type="ECO:0000313" key="2">
    <source>
        <dbReference type="Proteomes" id="UP000224915"/>
    </source>
</evidence>
<dbReference type="RefSeq" id="WP_098469327.1">
    <property type="nucleotide sequence ID" value="NZ_PDJD01000001.1"/>
</dbReference>